<proteinExistence type="inferred from homology"/>
<dbReference type="Gene3D" id="1.10.10.10">
    <property type="entry name" value="Winged helix-like DNA-binding domain superfamily/Winged helix DNA-binding domain"/>
    <property type="match status" value="1"/>
</dbReference>
<gene>
    <name evidence="7" type="ORF">JK364_02440</name>
</gene>
<keyword evidence="2" id="KW-0805">Transcription regulation</keyword>
<evidence type="ECO:0000256" key="3">
    <source>
        <dbReference type="ARBA" id="ARBA00023125"/>
    </source>
</evidence>
<reference evidence="7 8" key="1">
    <citation type="submission" date="2021-01" db="EMBL/GenBank/DDBJ databases">
        <title>WGS of actinomycetes isolated from Thailand.</title>
        <authorList>
            <person name="Thawai C."/>
        </authorList>
    </citation>
    <scope>NUCLEOTIDE SEQUENCE [LARGE SCALE GENOMIC DNA]</scope>
    <source>
        <strain evidence="7 8">CA3R110</strain>
    </source>
</reference>
<evidence type="ECO:0000313" key="7">
    <source>
        <dbReference type="EMBL" id="MBL1111276.1"/>
    </source>
</evidence>
<evidence type="ECO:0000256" key="5">
    <source>
        <dbReference type="SAM" id="MobiDB-lite"/>
    </source>
</evidence>
<protein>
    <submittedName>
        <fullName evidence="7">LysR family transcriptional regulator</fullName>
    </submittedName>
</protein>
<keyword evidence="4" id="KW-0804">Transcription</keyword>
<dbReference type="PANTHER" id="PTHR30346">
    <property type="entry name" value="TRANSCRIPTIONAL DUAL REGULATOR HCAR-RELATED"/>
    <property type="match status" value="1"/>
</dbReference>
<keyword evidence="3" id="KW-0238">DNA-binding</keyword>
<dbReference type="PROSITE" id="PS50931">
    <property type="entry name" value="HTH_LYSR"/>
    <property type="match status" value="1"/>
</dbReference>
<dbReference type="Proteomes" id="UP000621510">
    <property type="component" value="Unassembled WGS sequence"/>
</dbReference>
<dbReference type="SUPFAM" id="SSF46785">
    <property type="entry name" value="Winged helix' DNA-binding domain"/>
    <property type="match status" value="1"/>
</dbReference>
<accession>A0ABS1PFW0</accession>
<comment type="caution">
    <text evidence="7">The sequence shown here is derived from an EMBL/GenBank/DDBJ whole genome shotgun (WGS) entry which is preliminary data.</text>
</comment>
<dbReference type="SUPFAM" id="SSF53850">
    <property type="entry name" value="Periplasmic binding protein-like II"/>
    <property type="match status" value="1"/>
</dbReference>
<organism evidence="7 8">
    <name type="scientific">Streptomyces endocoffeicus</name>
    <dbReference type="NCBI Taxonomy" id="2898945"/>
    <lineage>
        <taxon>Bacteria</taxon>
        <taxon>Bacillati</taxon>
        <taxon>Actinomycetota</taxon>
        <taxon>Actinomycetes</taxon>
        <taxon>Kitasatosporales</taxon>
        <taxon>Streptomycetaceae</taxon>
        <taxon>Streptomyces</taxon>
    </lineage>
</organism>
<sequence length="348" mass="36981">MLKPQHLLTLRAVVRTGSFVIAARELGYTASAISQQVSALEKETGLVLFEREAHGVRATAAAHRLVDLSVPVLAAMDDLGHQVHQLATGATARLRLGSFPTASVRLVPPALSALTSAHPRAQVQLEEGEPEELVAALNAGDLDVALVYEYGLSPRQWSVGLACHQLVREDLVLLRARGSGLSPRLAGLSQARWITSREGTAGALSLTRLCAAAGFEAAVAFRSNNYDVVRELVSAGLGVAIVPGLGHSPGDSVEATRLAQRLAFRRVMALHRHENSNPLLGTMISSLRGAVPADEPYVHATRDEQPDQPVGKDEQPGRPVGKDEQPDEPVGKGGVRLPIATDPRTDTP</sequence>
<dbReference type="PANTHER" id="PTHR30346:SF29">
    <property type="entry name" value="LYSR SUBSTRATE-BINDING"/>
    <property type="match status" value="1"/>
</dbReference>
<feature type="domain" description="HTH lysR-type" evidence="6">
    <location>
        <begin position="2"/>
        <end position="59"/>
    </location>
</feature>
<dbReference type="Pfam" id="PF03466">
    <property type="entry name" value="LysR_substrate"/>
    <property type="match status" value="1"/>
</dbReference>
<dbReference type="EMBL" id="JAERRG010000001">
    <property type="protein sequence ID" value="MBL1111276.1"/>
    <property type="molecule type" value="Genomic_DNA"/>
</dbReference>
<feature type="compositionally biased region" description="Basic and acidic residues" evidence="5">
    <location>
        <begin position="299"/>
        <end position="324"/>
    </location>
</feature>
<evidence type="ECO:0000313" key="8">
    <source>
        <dbReference type="Proteomes" id="UP000621510"/>
    </source>
</evidence>
<comment type="similarity">
    <text evidence="1">Belongs to the LysR transcriptional regulatory family.</text>
</comment>
<dbReference type="Pfam" id="PF00126">
    <property type="entry name" value="HTH_1"/>
    <property type="match status" value="1"/>
</dbReference>
<feature type="region of interest" description="Disordered" evidence="5">
    <location>
        <begin position="299"/>
        <end position="348"/>
    </location>
</feature>
<dbReference type="InterPro" id="IPR005119">
    <property type="entry name" value="LysR_subst-bd"/>
</dbReference>
<dbReference type="RefSeq" id="WP_201846986.1">
    <property type="nucleotide sequence ID" value="NZ_JAERRG010000001.1"/>
</dbReference>
<evidence type="ECO:0000256" key="4">
    <source>
        <dbReference type="ARBA" id="ARBA00023163"/>
    </source>
</evidence>
<evidence type="ECO:0000256" key="2">
    <source>
        <dbReference type="ARBA" id="ARBA00023015"/>
    </source>
</evidence>
<dbReference type="InterPro" id="IPR000847">
    <property type="entry name" value="LysR_HTH_N"/>
</dbReference>
<evidence type="ECO:0000256" key="1">
    <source>
        <dbReference type="ARBA" id="ARBA00009437"/>
    </source>
</evidence>
<evidence type="ECO:0000259" key="6">
    <source>
        <dbReference type="PROSITE" id="PS50931"/>
    </source>
</evidence>
<dbReference type="Gene3D" id="3.40.190.10">
    <property type="entry name" value="Periplasmic binding protein-like II"/>
    <property type="match status" value="2"/>
</dbReference>
<name>A0ABS1PFW0_9ACTN</name>
<dbReference type="InterPro" id="IPR036390">
    <property type="entry name" value="WH_DNA-bd_sf"/>
</dbReference>
<keyword evidence="8" id="KW-1185">Reference proteome</keyword>
<dbReference type="InterPro" id="IPR036388">
    <property type="entry name" value="WH-like_DNA-bd_sf"/>
</dbReference>